<proteinExistence type="predicted"/>
<sequence>MDRWVEISFDCLPLRTIGRLDIPLDASPVYQQRCERIKHALDKHGSHNTYYLYNAQCKFHLTNRADYGTVEFRWQGTVITDPTDLKAQSANLQVELIRETCDWLTAPVVKWFETCVAPAVIVEFDRYIEAGDLQKAKDRIAKLQAQSDEQGGYLGMYL</sequence>
<dbReference type="Proteomes" id="UP000315017">
    <property type="component" value="Chromosome"/>
</dbReference>
<dbReference type="KEGG" id="aagg:ETAA8_27850"/>
<dbReference type="AlphaFoldDB" id="A0A517YBR7"/>
<reference evidence="1 2" key="1">
    <citation type="submission" date="2019-02" db="EMBL/GenBank/DDBJ databases">
        <title>Deep-cultivation of Planctomycetes and their phenomic and genomic characterization uncovers novel biology.</title>
        <authorList>
            <person name="Wiegand S."/>
            <person name="Jogler M."/>
            <person name="Boedeker C."/>
            <person name="Pinto D."/>
            <person name="Vollmers J."/>
            <person name="Rivas-Marin E."/>
            <person name="Kohn T."/>
            <person name="Peeters S.H."/>
            <person name="Heuer A."/>
            <person name="Rast P."/>
            <person name="Oberbeckmann S."/>
            <person name="Bunk B."/>
            <person name="Jeske O."/>
            <person name="Meyerdierks A."/>
            <person name="Storesund J.E."/>
            <person name="Kallscheuer N."/>
            <person name="Luecker S."/>
            <person name="Lage O.M."/>
            <person name="Pohl T."/>
            <person name="Merkel B.J."/>
            <person name="Hornburger P."/>
            <person name="Mueller R.-W."/>
            <person name="Bruemmer F."/>
            <person name="Labrenz M."/>
            <person name="Spormann A.M."/>
            <person name="Op den Camp H."/>
            <person name="Overmann J."/>
            <person name="Amann R."/>
            <person name="Jetten M.S.M."/>
            <person name="Mascher T."/>
            <person name="Medema M.H."/>
            <person name="Devos D.P."/>
            <person name="Kaster A.-K."/>
            <person name="Ovreas L."/>
            <person name="Rohde M."/>
            <person name="Galperin M.Y."/>
            <person name="Jogler C."/>
        </authorList>
    </citation>
    <scope>NUCLEOTIDE SEQUENCE [LARGE SCALE GENOMIC DNA]</scope>
    <source>
        <strain evidence="1 2">ETA_A8</strain>
    </source>
</reference>
<organism evidence="1 2">
    <name type="scientific">Anatilimnocola aggregata</name>
    <dbReference type="NCBI Taxonomy" id="2528021"/>
    <lineage>
        <taxon>Bacteria</taxon>
        <taxon>Pseudomonadati</taxon>
        <taxon>Planctomycetota</taxon>
        <taxon>Planctomycetia</taxon>
        <taxon>Pirellulales</taxon>
        <taxon>Pirellulaceae</taxon>
        <taxon>Anatilimnocola</taxon>
    </lineage>
</organism>
<protein>
    <submittedName>
        <fullName evidence="1">Uncharacterized protein</fullName>
    </submittedName>
</protein>
<accession>A0A517YBR7</accession>
<keyword evidence="2" id="KW-1185">Reference proteome</keyword>
<evidence type="ECO:0000313" key="1">
    <source>
        <dbReference type="EMBL" id="QDU27696.1"/>
    </source>
</evidence>
<evidence type="ECO:0000313" key="2">
    <source>
        <dbReference type="Proteomes" id="UP000315017"/>
    </source>
</evidence>
<dbReference type="OrthoDB" id="263995at2"/>
<dbReference type="EMBL" id="CP036274">
    <property type="protein sequence ID" value="QDU27696.1"/>
    <property type="molecule type" value="Genomic_DNA"/>
</dbReference>
<gene>
    <name evidence="1" type="ORF">ETAA8_27850</name>
</gene>
<name>A0A517YBR7_9BACT</name>
<dbReference type="RefSeq" id="WP_145088754.1">
    <property type="nucleotide sequence ID" value="NZ_CP036274.1"/>
</dbReference>